<dbReference type="EMBL" id="FOIT01000002">
    <property type="protein sequence ID" value="SEV94989.1"/>
    <property type="molecule type" value="Genomic_DNA"/>
</dbReference>
<dbReference type="AlphaFoldDB" id="A0A662Z622"/>
<gene>
    <name evidence="1" type="ORF">SAMN05192557_0956</name>
</gene>
<evidence type="ECO:0000313" key="2">
    <source>
        <dbReference type="Proteomes" id="UP000243605"/>
    </source>
</evidence>
<accession>A0A662Z622</accession>
<organism evidence="1 2">
    <name type="scientific">Aliicoccus persicus</name>
    <dbReference type="NCBI Taxonomy" id="930138"/>
    <lineage>
        <taxon>Bacteria</taxon>
        <taxon>Bacillati</taxon>
        <taxon>Bacillota</taxon>
        <taxon>Bacilli</taxon>
        <taxon>Bacillales</taxon>
        <taxon>Staphylococcaceae</taxon>
        <taxon>Aliicoccus</taxon>
    </lineage>
</organism>
<keyword evidence="2" id="KW-1185">Reference proteome</keyword>
<evidence type="ECO:0000313" key="1">
    <source>
        <dbReference type="EMBL" id="SEV94989.1"/>
    </source>
</evidence>
<protein>
    <submittedName>
        <fullName evidence="1">Uncharacterized protein</fullName>
    </submittedName>
</protein>
<name>A0A662Z622_9STAP</name>
<dbReference type="Proteomes" id="UP000243605">
    <property type="component" value="Unassembled WGS sequence"/>
</dbReference>
<dbReference type="RefSeq" id="WP_091474416.1">
    <property type="nucleotide sequence ID" value="NZ_FOIT01000002.1"/>
</dbReference>
<sequence>MIKFPVPTSGHGGGDERIMKQFIQQIGPKETGSESLSSIDKSLQSHLMAFAAEESRLNNGKSIELASF</sequence>
<dbReference type="OrthoDB" id="9781031at2"/>
<reference evidence="1 2" key="1">
    <citation type="submission" date="2016-10" db="EMBL/GenBank/DDBJ databases">
        <authorList>
            <person name="Varghese N."/>
            <person name="Submissions S."/>
        </authorList>
    </citation>
    <scope>NUCLEOTIDE SEQUENCE [LARGE SCALE GENOMIC DNA]</scope>
    <source>
        <strain evidence="1 2">IBRC-M10081</strain>
    </source>
</reference>
<proteinExistence type="predicted"/>